<protein>
    <submittedName>
        <fullName evidence="2">Uncharacterized protein</fullName>
    </submittedName>
</protein>
<feature type="region of interest" description="Disordered" evidence="1">
    <location>
        <begin position="97"/>
        <end position="170"/>
    </location>
</feature>
<gene>
    <name evidence="2" type="ORF">EAS64_42625</name>
</gene>
<feature type="compositionally biased region" description="Low complexity" evidence="1">
    <location>
        <begin position="97"/>
        <end position="106"/>
    </location>
</feature>
<organism evidence="2 3">
    <name type="scientific">Trebonia kvetii</name>
    <dbReference type="NCBI Taxonomy" id="2480626"/>
    <lineage>
        <taxon>Bacteria</taxon>
        <taxon>Bacillati</taxon>
        <taxon>Actinomycetota</taxon>
        <taxon>Actinomycetes</taxon>
        <taxon>Streptosporangiales</taxon>
        <taxon>Treboniaceae</taxon>
        <taxon>Trebonia</taxon>
    </lineage>
</organism>
<dbReference type="Proteomes" id="UP000460272">
    <property type="component" value="Unassembled WGS sequence"/>
</dbReference>
<name>A0A6P2BLL9_9ACTN</name>
<evidence type="ECO:0000313" key="2">
    <source>
        <dbReference type="EMBL" id="TVY98955.1"/>
    </source>
</evidence>
<evidence type="ECO:0000313" key="3">
    <source>
        <dbReference type="Proteomes" id="UP000460272"/>
    </source>
</evidence>
<proteinExistence type="predicted"/>
<dbReference type="EMBL" id="RPFW01000017">
    <property type="protein sequence ID" value="TVY98955.1"/>
    <property type="molecule type" value="Genomic_DNA"/>
</dbReference>
<dbReference type="AlphaFoldDB" id="A0A6P2BLL9"/>
<reference evidence="2 3" key="1">
    <citation type="submission" date="2018-11" db="EMBL/GenBank/DDBJ databases">
        <title>Trebonia kvetii gen.nov., sp.nov., a novel acidophilic actinobacterium, and proposal of the new actinobacterial family Treboniaceae fam. nov.</title>
        <authorList>
            <person name="Rapoport D."/>
            <person name="Sagova-Mareckova M."/>
            <person name="Sedlacek I."/>
            <person name="Provaznik J."/>
            <person name="Kralova S."/>
            <person name="Pavlinic D."/>
            <person name="Benes V."/>
            <person name="Kopecky J."/>
        </authorList>
    </citation>
    <scope>NUCLEOTIDE SEQUENCE [LARGE SCALE GENOMIC DNA]</scope>
    <source>
        <strain evidence="2 3">15Tr583</strain>
    </source>
</reference>
<comment type="caution">
    <text evidence="2">The sequence shown here is derived from an EMBL/GenBank/DDBJ whole genome shotgun (WGS) entry which is preliminary data.</text>
</comment>
<dbReference type="RefSeq" id="WP_145862421.1">
    <property type="nucleotide sequence ID" value="NZ_RPFW01000017.1"/>
</dbReference>
<evidence type="ECO:0000256" key="1">
    <source>
        <dbReference type="SAM" id="MobiDB-lite"/>
    </source>
</evidence>
<keyword evidence="3" id="KW-1185">Reference proteome</keyword>
<accession>A0A6P2BLL9</accession>
<sequence>MTAATAAALLAVTACGGSGNGVTAMSSASGYDAAFTARANAVCSVAVARHAGHPFPVPDFDPLHPKAADLPAVGSYLARYGAGSAVAAQLDALAPGSAPARMAAAARPHRSGGRQQPTADHRSRQRRYSAGSSGPPGTPRRCLPASTGLRRYSASPPLRRAPRSSDEWRG</sequence>